<reference evidence="2" key="2">
    <citation type="journal article" date="2021" name="Genome Biol. Evol.">
        <title>Developing a high-quality reference genome for a parasitic bivalve with doubly uniparental inheritance (Bivalvia: Unionida).</title>
        <authorList>
            <person name="Smith C.H."/>
        </authorList>
    </citation>
    <scope>NUCLEOTIDE SEQUENCE</scope>
    <source>
        <strain evidence="2">CHS0354</strain>
        <tissue evidence="2">Mantle</tissue>
    </source>
</reference>
<feature type="compositionally biased region" description="Basic and acidic residues" evidence="1">
    <location>
        <begin position="26"/>
        <end position="44"/>
    </location>
</feature>
<dbReference type="AlphaFoldDB" id="A0AAE0W6W7"/>
<accession>A0AAE0W6W7</accession>
<sequence length="64" mass="7297">MRVRMSGDTRIRPRQLMVQSEMQDGGPKEIRETNASRETQKISDADMSYNHTGMRPGGSEWLVS</sequence>
<evidence type="ECO:0000313" key="2">
    <source>
        <dbReference type="EMBL" id="KAK3602445.1"/>
    </source>
</evidence>
<name>A0AAE0W6W7_9BIVA</name>
<comment type="caution">
    <text evidence="2">The sequence shown here is derived from an EMBL/GenBank/DDBJ whole genome shotgun (WGS) entry which is preliminary data.</text>
</comment>
<organism evidence="2 3">
    <name type="scientific">Potamilus streckersoni</name>
    <dbReference type="NCBI Taxonomy" id="2493646"/>
    <lineage>
        <taxon>Eukaryota</taxon>
        <taxon>Metazoa</taxon>
        <taxon>Spiralia</taxon>
        <taxon>Lophotrochozoa</taxon>
        <taxon>Mollusca</taxon>
        <taxon>Bivalvia</taxon>
        <taxon>Autobranchia</taxon>
        <taxon>Heteroconchia</taxon>
        <taxon>Palaeoheterodonta</taxon>
        <taxon>Unionida</taxon>
        <taxon>Unionoidea</taxon>
        <taxon>Unionidae</taxon>
        <taxon>Ambleminae</taxon>
        <taxon>Lampsilini</taxon>
        <taxon>Potamilus</taxon>
    </lineage>
</organism>
<gene>
    <name evidence="2" type="ORF">CHS0354_005909</name>
</gene>
<feature type="compositionally biased region" description="Basic and acidic residues" evidence="1">
    <location>
        <begin position="1"/>
        <end position="11"/>
    </location>
</feature>
<dbReference type="EMBL" id="JAEAOA010000421">
    <property type="protein sequence ID" value="KAK3602445.1"/>
    <property type="molecule type" value="Genomic_DNA"/>
</dbReference>
<evidence type="ECO:0000256" key="1">
    <source>
        <dbReference type="SAM" id="MobiDB-lite"/>
    </source>
</evidence>
<feature type="region of interest" description="Disordered" evidence="1">
    <location>
        <begin position="1"/>
        <end position="64"/>
    </location>
</feature>
<evidence type="ECO:0000313" key="3">
    <source>
        <dbReference type="Proteomes" id="UP001195483"/>
    </source>
</evidence>
<keyword evidence="3" id="KW-1185">Reference proteome</keyword>
<protein>
    <submittedName>
        <fullName evidence="2">Uncharacterized protein</fullName>
    </submittedName>
</protein>
<reference evidence="2" key="3">
    <citation type="submission" date="2023-05" db="EMBL/GenBank/DDBJ databases">
        <authorList>
            <person name="Smith C.H."/>
        </authorList>
    </citation>
    <scope>NUCLEOTIDE SEQUENCE</scope>
    <source>
        <strain evidence="2">CHS0354</strain>
        <tissue evidence="2">Mantle</tissue>
    </source>
</reference>
<proteinExistence type="predicted"/>
<reference evidence="2" key="1">
    <citation type="journal article" date="2021" name="Genome Biol. Evol.">
        <title>A High-Quality Reference Genome for a Parasitic Bivalve with Doubly Uniparental Inheritance (Bivalvia: Unionida).</title>
        <authorList>
            <person name="Smith C.H."/>
        </authorList>
    </citation>
    <scope>NUCLEOTIDE SEQUENCE</scope>
    <source>
        <strain evidence="2">CHS0354</strain>
    </source>
</reference>
<dbReference type="Proteomes" id="UP001195483">
    <property type="component" value="Unassembled WGS sequence"/>
</dbReference>